<protein>
    <submittedName>
        <fullName evidence="1">Uncharacterized protein</fullName>
    </submittedName>
</protein>
<name>A0A9D2FHA9_9FIRM</name>
<evidence type="ECO:0000313" key="2">
    <source>
        <dbReference type="Proteomes" id="UP000824065"/>
    </source>
</evidence>
<proteinExistence type="predicted"/>
<gene>
    <name evidence="1" type="ORF">H9725_10620</name>
</gene>
<organism evidence="1 2">
    <name type="scientific">Candidatus Faecalibacterium gallistercoris</name>
    <dbReference type="NCBI Taxonomy" id="2838579"/>
    <lineage>
        <taxon>Bacteria</taxon>
        <taxon>Bacillati</taxon>
        <taxon>Bacillota</taxon>
        <taxon>Clostridia</taxon>
        <taxon>Eubacteriales</taxon>
        <taxon>Oscillospiraceae</taxon>
        <taxon>Faecalibacterium</taxon>
    </lineage>
</organism>
<dbReference type="EMBL" id="DXBJ01000079">
    <property type="protein sequence ID" value="HIZ59000.1"/>
    <property type="molecule type" value="Genomic_DNA"/>
</dbReference>
<reference evidence="1" key="1">
    <citation type="journal article" date="2021" name="PeerJ">
        <title>Extensive microbial diversity within the chicken gut microbiome revealed by metagenomics and culture.</title>
        <authorList>
            <person name="Gilroy R."/>
            <person name="Ravi A."/>
            <person name="Getino M."/>
            <person name="Pursley I."/>
            <person name="Horton D.L."/>
            <person name="Alikhan N.F."/>
            <person name="Baker D."/>
            <person name="Gharbi K."/>
            <person name="Hall N."/>
            <person name="Watson M."/>
            <person name="Adriaenssens E.M."/>
            <person name="Foster-Nyarko E."/>
            <person name="Jarju S."/>
            <person name="Secka A."/>
            <person name="Antonio M."/>
            <person name="Oren A."/>
            <person name="Chaudhuri R.R."/>
            <person name="La Ragione R."/>
            <person name="Hildebrand F."/>
            <person name="Pallen M.J."/>
        </authorList>
    </citation>
    <scope>NUCLEOTIDE SEQUENCE</scope>
    <source>
        <strain evidence="1">ChiBcec16-3735</strain>
    </source>
</reference>
<accession>A0A9D2FHA9</accession>
<dbReference type="Proteomes" id="UP000824065">
    <property type="component" value="Unassembled WGS sequence"/>
</dbReference>
<evidence type="ECO:0000313" key="1">
    <source>
        <dbReference type="EMBL" id="HIZ59000.1"/>
    </source>
</evidence>
<sequence>MKRLAQLNQEEKKEVGFQIVPYICELLASRAVQEAQTKRQTPIQFAAALMKECKHPVYCILKAINQASGEQYQPNAANILGDVMTLVQDPDFLALLDLKRRCKVYATHQAEDGSVQKIIITTP</sequence>
<reference evidence="1" key="2">
    <citation type="submission" date="2021-04" db="EMBL/GenBank/DDBJ databases">
        <authorList>
            <person name="Gilroy R."/>
        </authorList>
    </citation>
    <scope>NUCLEOTIDE SEQUENCE</scope>
    <source>
        <strain evidence="1">ChiBcec16-3735</strain>
    </source>
</reference>
<comment type="caution">
    <text evidence="1">The sequence shown here is derived from an EMBL/GenBank/DDBJ whole genome shotgun (WGS) entry which is preliminary data.</text>
</comment>
<dbReference type="AlphaFoldDB" id="A0A9D2FHA9"/>